<proteinExistence type="predicted"/>
<evidence type="ECO:0000313" key="2">
    <source>
        <dbReference type="EMBL" id="TDR37669.1"/>
    </source>
</evidence>
<dbReference type="Gene3D" id="3.90.1010.10">
    <property type="match status" value="1"/>
</dbReference>
<reference evidence="2 4" key="2">
    <citation type="submission" date="2019-03" db="EMBL/GenBank/DDBJ databases">
        <title>Genomic Encyclopedia of Type Strains, Phase IV (KMG-IV): sequencing the most valuable type-strain genomes for metagenomic binning, comparative biology and taxonomic classification.</title>
        <authorList>
            <person name="Goeker M."/>
        </authorList>
    </citation>
    <scope>NUCLEOTIDE SEQUENCE [LARGE SCALE GENOMIC DNA]</scope>
    <source>
        <strain evidence="2 4">DSM 11603</strain>
    </source>
</reference>
<sequence length="145" mass="15387">MTTEGDLAQLYEARVRDWARKVRNDARLAPADLTVSRTSPLCGSTLALDIRHEGKVVTALGYRARACTLGMAATAVVAAKAPGRSFGEIAETGERLAALLAGEDVAFSDHWAELGMFKAARTFPSRHGSIMLPFDALAEAAAKLG</sequence>
<evidence type="ECO:0000313" key="3">
    <source>
        <dbReference type="Proteomes" id="UP000019849"/>
    </source>
</evidence>
<name>A0A011USJ7_9HYPH</name>
<keyword evidence="4" id="KW-1185">Reference proteome</keyword>
<reference evidence="1 3" key="1">
    <citation type="submission" date="2014-02" db="EMBL/GenBank/DDBJ databases">
        <title>Aquamicrobium defluvii Genome sequencing.</title>
        <authorList>
            <person name="Wang X."/>
        </authorList>
    </citation>
    <scope>NUCLEOTIDE SEQUENCE [LARGE SCALE GENOMIC DNA]</scope>
    <source>
        <strain evidence="1 3">W13Z1</strain>
    </source>
</reference>
<dbReference type="EMBL" id="JENY01000008">
    <property type="protein sequence ID" value="EXL09236.1"/>
    <property type="molecule type" value="Genomic_DNA"/>
</dbReference>
<dbReference type="OrthoDB" id="9804157at2"/>
<organism evidence="1 3">
    <name type="scientific">Aquamicrobium defluvii</name>
    <dbReference type="NCBI Taxonomy" id="69279"/>
    <lineage>
        <taxon>Bacteria</taxon>
        <taxon>Pseudomonadati</taxon>
        <taxon>Pseudomonadota</taxon>
        <taxon>Alphaproteobacteria</taxon>
        <taxon>Hyphomicrobiales</taxon>
        <taxon>Phyllobacteriaceae</taxon>
        <taxon>Aquamicrobium</taxon>
    </lineage>
</organism>
<dbReference type="PATRIC" id="fig|69279.3.peg.1622"/>
<dbReference type="Proteomes" id="UP000019849">
    <property type="component" value="Unassembled WGS sequence"/>
</dbReference>
<dbReference type="RefSeq" id="WP_035025286.1">
    <property type="nucleotide sequence ID" value="NZ_KK073882.1"/>
</dbReference>
<evidence type="ECO:0000313" key="4">
    <source>
        <dbReference type="Proteomes" id="UP000294958"/>
    </source>
</evidence>
<protein>
    <submittedName>
        <fullName evidence="2">NifU-like protein involved in Fe-S cluster formation</fullName>
    </submittedName>
    <submittedName>
        <fullName evidence="1">Nitrogen-fixing NifU domain protein</fullName>
    </submittedName>
</protein>
<gene>
    <name evidence="1" type="ORF">BG36_23490</name>
    <name evidence="2" type="ORF">DES43_102218</name>
</gene>
<dbReference type="AlphaFoldDB" id="A0A011USJ7"/>
<dbReference type="EMBL" id="SNZF01000002">
    <property type="protein sequence ID" value="TDR37669.1"/>
    <property type="molecule type" value="Genomic_DNA"/>
</dbReference>
<dbReference type="STRING" id="69279.BG36_23490"/>
<dbReference type="eggNOG" id="COG0822">
    <property type="taxonomic scope" value="Bacteria"/>
</dbReference>
<accession>A0A011USJ7</accession>
<comment type="caution">
    <text evidence="1">The sequence shown here is derived from an EMBL/GenBank/DDBJ whole genome shotgun (WGS) entry which is preliminary data.</text>
</comment>
<dbReference type="SUPFAM" id="SSF82649">
    <property type="entry name" value="SufE/NifU"/>
    <property type="match status" value="1"/>
</dbReference>
<dbReference type="HOGENOM" id="CLU_079283_3_0_5"/>
<evidence type="ECO:0000313" key="1">
    <source>
        <dbReference type="EMBL" id="EXL09236.1"/>
    </source>
</evidence>
<dbReference type="Proteomes" id="UP000294958">
    <property type="component" value="Unassembled WGS sequence"/>
</dbReference>